<comment type="caution">
    <text evidence="3">The sequence shown here is derived from an EMBL/GenBank/DDBJ whole genome shotgun (WGS) entry which is preliminary data.</text>
</comment>
<organism evidence="3 4">
    <name type="scientific">Purpureocillium lilacinum</name>
    <name type="common">Paecilomyces lilacinus</name>
    <dbReference type="NCBI Taxonomy" id="33203"/>
    <lineage>
        <taxon>Eukaryota</taxon>
        <taxon>Fungi</taxon>
        <taxon>Dikarya</taxon>
        <taxon>Ascomycota</taxon>
        <taxon>Pezizomycotina</taxon>
        <taxon>Sordariomycetes</taxon>
        <taxon>Hypocreomycetidae</taxon>
        <taxon>Hypocreales</taxon>
        <taxon>Ophiocordycipitaceae</taxon>
        <taxon>Purpureocillium</taxon>
    </lineage>
</organism>
<evidence type="ECO:0000313" key="4">
    <source>
        <dbReference type="Proteomes" id="UP001287286"/>
    </source>
</evidence>
<evidence type="ECO:0000259" key="2">
    <source>
        <dbReference type="Pfam" id="PF12770"/>
    </source>
</evidence>
<proteinExistence type="predicted"/>
<dbReference type="InterPro" id="IPR004927">
    <property type="entry name" value="MerB"/>
</dbReference>
<feature type="region of interest" description="Disordered" evidence="1">
    <location>
        <begin position="407"/>
        <end position="433"/>
    </location>
</feature>
<dbReference type="PRINTS" id="PR01699">
    <property type="entry name" value="ORGNOHGLYASE"/>
</dbReference>
<dbReference type="Pfam" id="PF03243">
    <property type="entry name" value="MerB"/>
    <property type="match status" value="1"/>
</dbReference>
<dbReference type="Proteomes" id="UP001287286">
    <property type="component" value="Unassembled WGS sequence"/>
</dbReference>
<feature type="domain" description="CHAT" evidence="2">
    <location>
        <begin position="518"/>
        <end position="786"/>
    </location>
</feature>
<accession>A0ABR0BEZ6</accession>
<evidence type="ECO:0000313" key="3">
    <source>
        <dbReference type="EMBL" id="KAK4073042.1"/>
    </source>
</evidence>
<dbReference type="Gene3D" id="3.30.450.410">
    <property type="match status" value="1"/>
</dbReference>
<keyword evidence="4" id="KW-1185">Reference proteome</keyword>
<protein>
    <recommendedName>
        <fullName evidence="2">CHAT domain-containing protein</fullName>
    </recommendedName>
</protein>
<dbReference type="Pfam" id="PF12770">
    <property type="entry name" value="CHAT"/>
    <property type="match status" value="1"/>
</dbReference>
<dbReference type="InterPro" id="IPR053717">
    <property type="entry name" value="MerB_lyase_sf"/>
</dbReference>
<reference evidence="3 4" key="1">
    <citation type="journal article" date="2024" name="Microbiol. Resour. Announc.">
        <title>Genome annotations for the ascomycete fungi Trichoderma harzianum, Trichoderma aggressivum, and Purpureocillium lilacinum.</title>
        <authorList>
            <person name="Beijen E.P.W."/>
            <person name="Ohm R.A."/>
        </authorList>
    </citation>
    <scope>NUCLEOTIDE SEQUENCE [LARGE SCALE GENOMIC DNA]</scope>
    <source>
        <strain evidence="3 4">CBS 150709</strain>
    </source>
</reference>
<evidence type="ECO:0000256" key="1">
    <source>
        <dbReference type="SAM" id="MobiDB-lite"/>
    </source>
</evidence>
<dbReference type="EMBL" id="JAWRVI010000177">
    <property type="protein sequence ID" value="KAK4073042.1"/>
    <property type="molecule type" value="Genomic_DNA"/>
</dbReference>
<name>A0ABR0BEZ6_PURLI</name>
<dbReference type="SUPFAM" id="SSF160387">
    <property type="entry name" value="NosL/MerB-like"/>
    <property type="match status" value="1"/>
</dbReference>
<gene>
    <name evidence="3" type="ORF">Purlil1_13186</name>
</gene>
<dbReference type="InterPro" id="IPR024983">
    <property type="entry name" value="CHAT_dom"/>
</dbReference>
<sequence length="828" mass="89370">MRSSGGNTSANGWIVRGGEDNCVSCGVLPIKAPERPATTNMDQDHIKVQLLCVPNCPLVTKVQKTLKGCCEKTIIPVTVEELVGAYNSPTVAINGFDVTGQPLAEEGQASCRLDIPNQEQILAAIRGLSVLRCEDEVAAELLAKSFGALLNSGKRFSAESLNDGRDRETGATMKRLKALQQAGLVQIDADGFIVGAAGLTLTPTKHEMSIDGRNFWAWCAFDVLGIFGALEASGSVRSVDPSTNEIIVVSFVTGVPQDMDLALWMGDPAGGLSIRDGWCSKVNFFRSKTVAEAWMGENAGTAILQHEQAYAIAKTTIDLIPLLTPRSLQNTDNRHLLSAAVGLSSDATAIALHASKGPAAAVQLLETGRGVIAGALFEQSDLAALEHQYPDLARSFIGLRDQLDASPPAGSLATAQRPPGATETEDDQRRDAGPRLAGLLKTIRSKPKFKRFLLSASETDMLEAVQRGTIVILNVSSYRCDALIIEESGIQLLELPHLSEEALNDRIQELETLKARGWLWDAIVCPVLNTLGFTGPPADSQWCRWVPTGTLTRFPLHAAGHHLRCTSETAVDRVVSSYASSIKAIIRSRQRPHQAQGTGEPRSVVAVAMKTTPKLTPLKHATDEIDTVLAVCQSMNLPYDRPQPYKADVSSALKACSIFHFAGHGSTHPTEPLESLLLLDDWDQEPFTVASLLETNLTAKAPFLAYLSACGTGQVLDDGSVDESIHLANAFQLAGFRHVIGTLWSVDDELCVAMAKVTYEFLRGAGMEDEMVSRGLHRAMKTLRDQWVDGEDSWRGHVRPSGAARDVELTGGLEPSRPLWVPYVHFGV</sequence>